<dbReference type="Proteomes" id="UP001433508">
    <property type="component" value="Unassembled WGS sequence"/>
</dbReference>
<keyword evidence="2" id="KW-1185">Reference proteome</keyword>
<name>A0ACC3TA12_LIPKO</name>
<dbReference type="EMBL" id="MU971338">
    <property type="protein sequence ID" value="KAK9240766.1"/>
    <property type="molecule type" value="Genomic_DNA"/>
</dbReference>
<proteinExistence type="predicted"/>
<comment type="caution">
    <text evidence="1">The sequence shown here is derived from an EMBL/GenBank/DDBJ whole genome shotgun (WGS) entry which is preliminary data.</text>
</comment>
<accession>A0ACC3TA12</accession>
<evidence type="ECO:0000313" key="2">
    <source>
        <dbReference type="Proteomes" id="UP001433508"/>
    </source>
</evidence>
<protein>
    <submittedName>
        <fullName evidence="1">RAI1 like PD-XK nuclease-domain-containing protein</fullName>
    </submittedName>
</protein>
<gene>
    <name evidence="1" type="ORF">V1525DRAFT_353414</name>
</gene>
<organism evidence="1 2">
    <name type="scientific">Lipomyces kononenkoae</name>
    <name type="common">Yeast</name>
    <dbReference type="NCBI Taxonomy" id="34357"/>
    <lineage>
        <taxon>Eukaryota</taxon>
        <taxon>Fungi</taxon>
        <taxon>Dikarya</taxon>
        <taxon>Ascomycota</taxon>
        <taxon>Saccharomycotina</taxon>
        <taxon>Lipomycetes</taxon>
        <taxon>Lipomycetales</taxon>
        <taxon>Lipomycetaceae</taxon>
        <taxon>Lipomyces</taxon>
    </lineage>
</organism>
<sequence>MAGRPQFQSTPWTKGGPHIPSGQQQQAPPFSLPISSARIRGPAMRQPREITSFSYDDNRRLHFDDSSLSYFYLLQDDVTASGGIDLSAGYNVFQKRDDTIDEHLDGLLLTLVHLERTTGKKTTGDIITWRGILTKLLCLPYSKNDGFELNAVWFDRQLFIEENLPYKLATQQRSDQRSELMSYWGYKFEQIATIPKPWNDCSRKEIESRGQKPVSNVAQYCSVVKTGLGDVRMVIAGEVDCVWDYKPDPKDNIDDDPKLFDNPLEHYVELKTNRVIQSDRDASTFENKLFRVWAQSFLLGVPKAIVGFRSDQGYLQTFEEFETQKIPGIVKKSKYSNPYTTWDAVDALAFLAACLQWLKTVIPRAEEDVVWTIRYLPRSDYLTVSRTDMPPFLHPDFVQWRSEKSMK</sequence>
<reference evidence="2" key="1">
    <citation type="journal article" date="2024" name="Front. Bioeng. Biotechnol.">
        <title>Genome-scale model development and genomic sequencing of the oleaginous clade Lipomyces.</title>
        <authorList>
            <person name="Czajka J.J."/>
            <person name="Han Y."/>
            <person name="Kim J."/>
            <person name="Mondo S.J."/>
            <person name="Hofstad B.A."/>
            <person name="Robles A."/>
            <person name="Haridas S."/>
            <person name="Riley R."/>
            <person name="LaButti K."/>
            <person name="Pangilinan J."/>
            <person name="Andreopoulos W."/>
            <person name="Lipzen A."/>
            <person name="Yan J."/>
            <person name="Wang M."/>
            <person name="Ng V."/>
            <person name="Grigoriev I.V."/>
            <person name="Spatafora J.W."/>
            <person name="Magnuson J.K."/>
            <person name="Baker S.E."/>
            <person name="Pomraning K.R."/>
        </authorList>
    </citation>
    <scope>NUCLEOTIDE SEQUENCE [LARGE SCALE GENOMIC DNA]</scope>
    <source>
        <strain evidence="2">CBS 7786</strain>
    </source>
</reference>
<evidence type="ECO:0000313" key="1">
    <source>
        <dbReference type="EMBL" id="KAK9240766.1"/>
    </source>
</evidence>